<sequence>MEQGKGCTAGRCWLLRLPNLGHGHNPRPERRLQPRRRPDPSSKRPHSRLHRIRSQNAPAGHSCPEAHPRSSADFQPGNGVGHLVPACFYAHHPLLGPAVSVVQVFWAAGECGQG</sequence>
<proteinExistence type="predicted"/>
<reference evidence="1" key="1">
    <citation type="submission" date="2024-02" db="EMBL/GenBank/DDBJ databases">
        <title>Metagenome Assembled Genome of Zalaria obscura JY119.</title>
        <authorList>
            <person name="Vighnesh L."/>
            <person name="Jagadeeshwari U."/>
            <person name="Venkata Ramana C."/>
            <person name="Sasikala C."/>
        </authorList>
    </citation>
    <scope>NUCLEOTIDE SEQUENCE</scope>
    <source>
        <strain evidence="1">JY119</strain>
    </source>
</reference>
<gene>
    <name evidence="1" type="ORF">M8818_004324</name>
</gene>
<evidence type="ECO:0000313" key="2">
    <source>
        <dbReference type="Proteomes" id="UP001320706"/>
    </source>
</evidence>
<name>A0ACC3SBM0_9PEZI</name>
<protein>
    <submittedName>
        <fullName evidence="1">Uncharacterized protein</fullName>
    </submittedName>
</protein>
<organism evidence="1 2">
    <name type="scientific">Zalaria obscura</name>
    <dbReference type="NCBI Taxonomy" id="2024903"/>
    <lineage>
        <taxon>Eukaryota</taxon>
        <taxon>Fungi</taxon>
        <taxon>Dikarya</taxon>
        <taxon>Ascomycota</taxon>
        <taxon>Pezizomycotina</taxon>
        <taxon>Dothideomycetes</taxon>
        <taxon>Dothideomycetidae</taxon>
        <taxon>Dothideales</taxon>
        <taxon>Zalariaceae</taxon>
        <taxon>Zalaria</taxon>
    </lineage>
</organism>
<dbReference type="Proteomes" id="UP001320706">
    <property type="component" value="Unassembled WGS sequence"/>
</dbReference>
<dbReference type="EMBL" id="JAMKPW020000022">
    <property type="protein sequence ID" value="KAK8206491.1"/>
    <property type="molecule type" value="Genomic_DNA"/>
</dbReference>
<evidence type="ECO:0000313" key="1">
    <source>
        <dbReference type="EMBL" id="KAK8206491.1"/>
    </source>
</evidence>
<comment type="caution">
    <text evidence="1">The sequence shown here is derived from an EMBL/GenBank/DDBJ whole genome shotgun (WGS) entry which is preliminary data.</text>
</comment>
<keyword evidence="2" id="KW-1185">Reference proteome</keyword>
<accession>A0ACC3SBM0</accession>